<reference evidence="2 3" key="1">
    <citation type="submission" date="2023-02" db="EMBL/GenBank/DDBJ databases">
        <title>LHISI_Scaffold_Assembly.</title>
        <authorList>
            <person name="Stuart O.P."/>
            <person name="Cleave R."/>
            <person name="Magrath M.J.L."/>
            <person name="Mikheyev A.S."/>
        </authorList>
    </citation>
    <scope>NUCLEOTIDE SEQUENCE [LARGE SCALE GENOMIC DNA]</scope>
    <source>
        <strain evidence="2">Daus_M_001</strain>
        <tissue evidence="2">Leg muscle</tissue>
    </source>
</reference>
<sequence>MVFVIILASDYAQLKKNVRAAIEEDANPNNSADLVSDDVNASDSDSEGSEVIISLSDISLDDDSFNLYDDV</sequence>
<name>A0ABQ9GPH6_9NEOP</name>
<accession>A0ABQ9GPH6</accession>
<keyword evidence="3" id="KW-1185">Reference proteome</keyword>
<feature type="region of interest" description="Disordered" evidence="1">
    <location>
        <begin position="28"/>
        <end position="49"/>
    </location>
</feature>
<gene>
    <name evidence="2" type="ORF">PR048_024773</name>
</gene>
<protein>
    <submittedName>
        <fullName evidence="2">Uncharacterized protein</fullName>
    </submittedName>
</protein>
<feature type="compositionally biased region" description="Low complexity" evidence="1">
    <location>
        <begin position="31"/>
        <end position="43"/>
    </location>
</feature>
<organism evidence="2 3">
    <name type="scientific">Dryococelus australis</name>
    <dbReference type="NCBI Taxonomy" id="614101"/>
    <lineage>
        <taxon>Eukaryota</taxon>
        <taxon>Metazoa</taxon>
        <taxon>Ecdysozoa</taxon>
        <taxon>Arthropoda</taxon>
        <taxon>Hexapoda</taxon>
        <taxon>Insecta</taxon>
        <taxon>Pterygota</taxon>
        <taxon>Neoptera</taxon>
        <taxon>Polyneoptera</taxon>
        <taxon>Phasmatodea</taxon>
        <taxon>Verophasmatodea</taxon>
        <taxon>Anareolatae</taxon>
        <taxon>Phasmatidae</taxon>
        <taxon>Eurycanthinae</taxon>
        <taxon>Dryococelus</taxon>
    </lineage>
</organism>
<evidence type="ECO:0000313" key="3">
    <source>
        <dbReference type="Proteomes" id="UP001159363"/>
    </source>
</evidence>
<dbReference type="Proteomes" id="UP001159363">
    <property type="component" value="Chromosome 9"/>
</dbReference>
<proteinExistence type="predicted"/>
<dbReference type="EMBL" id="JARBHB010000010">
    <property type="protein sequence ID" value="KAJ8873935.1"/>
    <property type="molecule type" value="Genomic_DNA"/>
</dbReference>
<comment type="caution">
    <text evidence="2">The sequence shown here is derived from an EMBL/GenBank/DDBJ whole genome shotgun (WGS) entry which is preliminary data.</text>
</comment>
<evidence type="ECO:0000313" key="2">
    <source>
        <dbReference type="EMBL" id="KAJ8873935.1"/>
    </source>
</evidence>
<evidence type="ECO:0000256" key="1">
    <source>
        <dbReference type="SAM" id="MobiDB-lite"/>
    </source>
</evidence>